<evidence type="ECO:0000313" key="2">
    <source>
        <dbReference type="EMBL" id="RPF20744.1"/>
    </source>
</evidence>
<organism evidence="2 3">
    <name type="scientific">Myceligenerans xiligouense</name>
    <dbReference type="NCBI Taxonomy" id="253184"/>
    <lineage>
        <taxon>Bacteria</taxon>
        <taxon>Bacillati</taxon>
        <taxon>Actinomycetota</taxon>
        <taxon>Actinomycetes</taxon>
        <taxon>Micrococcales</taxon>
        <taxon>Promicromonosporaceae</taxon>
        <taxon>Myceligenerans</taxon>
    </lineage>
</organism>
<protein>
    <submittedName>
        <fullName evidence="2">Acyl carrier protein</fullName>
    </submittedName>
</protein>
<dbReference type="EMBL" id="RKQZ01000001">
    <property type="protein sequence ID" value="RPF20744.1"/>
    <property type="molecule type" value="Genomic_DNA"/>
</dbReference>
<feature type="domain" description="Carrier" evidence="1">
    <location>
        <begin position="11"/>
        <end position="65"/>
    </location>
</feature>
<gene>
    <name evidence="2" type="ORF">EDD34_1348</name>
</gene>
<reference evidence="2 3" key="1">
    <citation type="submission" date="2018-11" db="EMBL/GenBank/DDBJ databases">
        <title>Sequencing the genomes of 1000 actinobacteria strains.</title>
        <authorList>
            <person name="Klenk H.-P."/>
        </authorList>
    </citation>
    <scope>NUCLEOTIDE SEQUENCE [LARGE SCALE GENOMIC DNA]</scope>
    <source>
        <strain evidence="2 3">DSM 15700</strain>
    </source>
</reference>
<name>A0A3N4YN29_9MICO</name>
<dbReference type="InterPro" id="IPR036736">
    <property type="entry name" value="ACP-like_sf"/>
</dbReference>
<keyword evidence="3" id="KW-1185">Reference proteome</keyword>
<comment type="caution">
    <text evidence="2">The sequence shown here is derived from an EMBL/GenBank/DDBJ whole genome shotgun (WGS) entry which is preliminary data.</text>
</comment>
<dbReference type="Proteomes" id="UP000280501">
    <property type="component" value="Unassembled WGS sequence"/>
</dbReference>
<accession>A0A3N4YN29</accession>
<sequence length="97" mass="11058">MTENATTTLVDEIRTVLREQLGEGVERVGQDELLAEALGDRYDSLAALEAVSAVESHFEIDVDFVSHDVRHTFATIGRIATFVRDELEDRERLRERR</sequence>
<dbReference type="Gene3D" id="1.10.1200.10">
    <property type="entry name" value="ACP-like"/>
    <property type="match status" value="1"/>
</dbReference>
<evidence type="ECO:0000259" key="1">
    <source>
        <dbReference type="Pfam" id="PF00550"/>
    </source>
</evidence>
<dbReference type="AlphaFoldDB" id="A0A3N4YN29"/>
<evidence type="ECO:0000313" key="3">
    <source>
        <dbReference type="Proteomes" id="UP000280501"/>
    </source>
</evidence>
<dbReference type="InterPro" id="IPR009081">
    <property type="entry name" value="PP-bd_ACP"/>
</dbReference>
<dbReference type="OrthoDB" id="6996452at2"/>
<dbReference type="Pfam" id="PF00550">
    <property type="entry name" value="PP-binding"/>
    <property type="match status" value="1"/>
</dbReference>
<dbReference type="SUPFAM" id="SSF47336">
    <property type="entry name" value="ACP-like"/>
    <property type="match status" value="1"/>
</dbReference>
<proteinExistence type="predicted"/>
<dbReference type="RefSeq" id="WP_123813870.1">
    <property type="nucleotide sequence ID" value="NZ_RKQZ01000001.1"/>
</dbReference>